<evidence type="ECO:0000256" key="4">
    <source>
        <dbReference type="ARBA" id="ARBA00022989"/>
    </source>
</evidence>
<keyword evidence="2" id="KW-1003">Cell membrane</keyword>
<dbReference type="EMBL" id="SMAG01000001">
    <property type="protein sequence ID" value="TCS96676.1"/>
    <property type="molecule type" value="Genomic_DNA"/>
</dbReference>
<dbReference type="PANTHER" id="PTHR40064">
    <property type="entry name" value="MEMBRANE PROTEIN-RELATED"/>
    <property type="match status" value="1"/>
</dbReference>
<comment type="subcellular location">
    <subcellularLocation>
        <location evidence="1">Cell membrane</location>
        <topology evidence="1">Multi-pass membrane protein</topology>
    </subcellularLocation>
</comment>
<feature type="transmembrane region" description="Helical" evidence="6">
    <location>
        <begin position="52"/>
        <end position="69"/>
    </location>
</feature>
<dbReference type="InterPro" id="IPR052984">
    <property type="entry name" value="UPF0421"/>
</dbReference>
<protein>
    <submittedName>
        <fullName evidence="8">Uncharacterized membrane protein YgaE (UPF0421/DUF939 family)</fullName>
    </submittedName>
</protein>
<evidence type="ECO:0000256" key="6">
    <source>
        <dbReference type="SAM" id="Phobius"/>
    </source>
</evidence>
<keyword evidence="9" id="KW-1185">Reference proteome</keyword>
<comment type="caution">
    <text evidence="8">The sequence shown here is derived from an EMBL/GenBank/DDBJ whole genome shotgun (WGS) entry which is preliminary data.</text>
</comment>
<feature type="transmembrane region" description="Helical" evidence="6">
    <location>
        <begin position="20"/>
        <end position="40"/>
    </location>
</feature>
<evidence type="ECO:0000259" key="7">
    <source>
        <dbReference type="Pfam" id="PF11728"/>
    </source>
</evidence>
<dbReference type="Gene3D" id="1.20.120.940">
    <property type="entry name" value="Putative aromatic acid exporter, C-terminal domain"/>
    <property type="match status" value="1"/>
</dbReference>
<dbReference type="PANTHER" id="PTHR40064:SF1">
    <property type="entry name" value="MEMBRANE PROTEIN"/>
    <property type="match status" value="1"/>
</dbReference>
<evidence type="ECO:0000313" key="9">
    <source>
        <dbReference type="Proteomes" id="UP000294937"/>
    </source>
</evidence>
<proteinExistence type="predicted"/>
<dbReference type="Pfam" id="PF11728">
    <property type="entry name" value="ArAE_1_C"/>
    <property type="match status" value="1"/>
</dbReference>
<dbReference type="InterPro" id="IPR010343">
    <property type="entry name" value="ArAE_1"/>
</dbReference>
<accession>A0A4R3LGN9</accession>
<organism evidence="8 9">
    <name type="scientific">Hazenella coriacea</name>
    <dbReference type="NCBI Taxonomy" id="1179467"/>
    <lineage>
        <taxon>Bacteria</taxon>
        <taxon>Bacillati</taxon>
        <taxon>Bacillota</taxon>
        <taxon>Bacilli</taxon>
        <taxon>Bacillales</taxon>
        <taxon>Thermoactinomycetaceae</taxon>
        <taxon>Hazenella</taxon>
    </lineage>
</organism>
<dbReference type="InterPro" id="IPR038323">
    <property type="entry name" value="ArAE_1_C_sf"/>
</dbReference>
<evidence type="ECO:0000256" key="1">
    <source>
        <dbReference type="ARBA" id="ARBA00004651"/>
    </source>
</evidence>
<dbReference type="AlphaFoldDB" id="A0A4R3LGN9"/>
<dbReference type="InterPro" id="IPR021062">
    <property type="entry name" value="ArAE_1_C"/>
</dbReference>
<keyword evidence="5 6" id="KW-0472">Membrane</keyword>
<dbReference type="Pfam" id="PF06081">
    <property type="entry name" value="ArAE_1"/>
    <property type="match status" value="1"/>
</dbReference>
<keyword evidence="4 6" id="KW-1133">Transmembrane helix</keyword>
<name>A0A4R3LGN9_9BACL</name>
<evidence type="ECO:0000256" key="5">
    <source>
        <dbReference type="ARBA" id="ARBA00023136"/>
    </source>
</evidence>
<feature type="domain" description="Putative aromatic acid exporter C-terminal" evidence="7">
    <location>
        <begin position="145"/>
        <end position="307"/>
    </location>
</feature>
<dbReference type="GO" id="GO:0005886">
    <property type="term" value="C:plasma membrane"/>
    <property type="evidence" value="ECO:0007669"/>
    <property type="project" value="UniProtKB-SubCell"/>
</dbReference>
<sequence>MKIGYRTLKTAIGTGLSIAIAQWLGLQFYTSAGIITILCIQPTKKRSYRSAFERVLGCLMAIFLAGILFEMIGYSPWALSLLLLIHIPLSVFFNTKEGIVTSTVIMLHIYLQKSISIDLVLNELALIVIGVGVALIINLYMPNVEKQLKQYQQDLESNFRKILNEISVYLRKGESDWDGREITETAQLLKEAKHLALLDIENSGMDEEYSYYRYFEMREHQFEILERIMPIVSSLEPRLQSFMIADFFDRVADAVQPGNTATIYLDELEELRKKFKQTPLPLDREEFETRAALVQFVNEMGGYLILKRDLIKEEQKDQKKKRVSWKRFFQKSVEDH</sequence>
<gene>
    <name evidence="8" type="ORF">EDD58_101312</name>
</gene>
<dbReference type="RefSeq" id="WP_243648608.1">
    <property type="nucleotide sequence ID" value="NZ_SMAG01000001.1"/>
</dbReference>
<evidence type="ECO:0000313" key="8">
    <source>
        <dbReference type="EMBL" id="TCS96676.1"/>
    </source>
</evidence>
<reference evidence="8 9" key="1">
    <citation type="submission" date="2019-03" db="EMBL/GenBank/DDBJ databases">
        <title>Genomic Encyclopedia of Type Strains, Phase IV (KMG-IV): sequencing the most valuable type-strain genomes for metagenomic binning, comparative biology and taxonomic classification.</title>
        <authorList>
            <person name="Goeker M."/>
        </authorList>
    </citation>
    <scope>NUCLEOTIDE SEQUENCE [LARGE SCALE GENOMIC DNA]</scope>
    <source>
        <strain evidence="8 9">DSM 45707</strain>
    </source>
</reference>
<evidence type="ECO:0000256" key="2">
    <source>
        <dbReference type="ARBA" id="ARBA00022475"/>
    </source>
</evidence>
<dbReference type="Proteomes" id="UP000294937">
    <property type="component" value="Unassembled WGS sequence"/>
</dbReference>
<feature type="transmembrane region" description="Helical" evidence="6">
    <location>
        <begin position="115"/>
        <end position="141"/>
    </location>
</feature>
<keyword evidence="3 6" id="KW-0812">Transmembrane</keyword>
<evidence type="ECO:0000256" key="3">
    <source>
        <dbReference type="ARBA" id="ARBA00022692"/>
    </source>
</evidence>